<keyword evidence="6 13" id="KW-0130">Cell adhesion</keyword>
<sequence>MTLKYQSEAFNFSPHPNLVINFPKLPKTHLKQTRSSYFGYSLVIRPNSIIVGAPRAQSTLDSQKTINETGAIYRCSLSSGSCSPYVLDPLGDVNAPDKGLTWDSDRKDFQWLGGSMDGGTGDKDKLIVCAPRFYTPTPLNYLMHGVCYWIQNTVTANPVNVSRISPFRSKTEQVKNNIVIYYMGQLGHSAHVANDGNNSQFLFGAPGIRNWKGSVVRCRQDGPAHYDDQIFEPSRQAFNNYFGYALSSGYFNSDSPSTLLYLTSAPKANSLSGEVYIFDFQGRSIRKLLWLRGEQLGEYFGYSILAEDLNGDGKTDIIISAPLHALKNSYDTGAIYVFINKGSLHFEHTIVRSPLGSKGRFGTTLTRLGDINQDGYNDVAVGAPFAANGSVFIYLGSEHGLRGQPSQRLDAPALQPSEYGAHMFGHGLSRGSDIDGNGFNDFAIGAPNAEALYLYRAYPVVKIYATIKTESREIKQEQEKVKITACYRLSTTSKNKDVQQQELDIRIAVNKQLQWVKLAHTQSNQINFKAIAGPAEKCRDFDIQVRYSGKIFAAIDLEMQYELSKKIPDSREFCETCAIVDPTDAKVSTERIIISMDCASDVCVADLQMSSKNVSSTYILGSAEILHLSYDITNKGETAYLPQFNVTSTFHLAFAQIPGNCKVAEAVMVCDLNGGRPLAKGDSDSLTISFDGSQLSGESLTILAEVFSAGNEKNTTDNKQTNVISLKEFTEIDASGVQTNDQIVFNHYPYSAEVMNHYEIKSRGPSIIEQITLSFYIPIAYRSTDPIAITPLINVSSLNIKATYDSRQWPIRLYDQNGIPMESSIQSGQDHDQTTTRKRRDLNGLPANQEQIDSILNVKTHDLPVNRTIVFNCQDSNMTICVQAEMNIRLRPDKPINVNISFYVDLSEVSGPWEYFVFRTHLELLKKGDPASSTFVINRKIEPNVIFKHLKDELPIWKIILSCIGGLLLLSALTYALYRLGFFKRTKRDELKRLVRQSYRQEVPVDQDSDSLNSDTLSKRYST</sequence>
<organism evidence="16 17">
    <name type="scientific">Drosophila rhopaloa</name>
    <name type="common">Fruit fly</name>
    <dbReference type="NCBI Taxonomy" id="1041015"/>
    <lineage>
        <taxon>Eukaryota</taxon>
        <taxon>Metazoa</taxon>
        <taxon>Ecdysozoa</taxon>
        <taxon>Arthropoda</taxon>
        <taxon>Hexapoda</taxon>
        <taxon>Insecta</taxon>
        <taxon>Pterygota</taxon>
        <taxon>Neoptera</taxon>
        <taxon>Endopterygota</taxon>
        <taxon>Diptera</taxon>
        <taxon>Brachycera</taxon>
        <taxon>Muscomorpha</taxon>
        <taxon>Ephydroidea</taxon>
        <taxon>Drosophilidae</taxon>
        <taxon>Drosophila</taxon>
        <taxon>Sophophora</taxon>
    </lineage>
</organism>
<comment type="similarity">
    <text evidence="2 13">Belongs to the integrin alpha chain family.</text>
</comment>
<dbReference type="Proteomes" id="UP001652680">
    <property type="component" value="Unassembled WGS sequence"/>
</dbReference>
<reference evidence="17" key="1">
    <citation type="journal article" date="2021" name="Elife">
        <title>Highly contiguous assemblies of 101 drosophilid genomes.</title>
        <authorList>
            <person name="Kim B.Y."/>
            <person name="Wang J.R."/>
            <person name="Miller D.E."/>
            <person name="Barmina O."/>
            <person name="Delaney E."/>
            <person name="Thompson A."/>
            <person name="Comeault A.A."/>
            <person name="Peede D."/>
            <person name="D'Agostino E.R."/>
            <person name="Pelaez J."/>
            <person name="Aguilar J.M."/>
            <person name="Haji D."/>
            <person name="Matsunaga T."/>
            <person name="Armstrong E.E."/>
            <person name="Zych M."/>
            <person name="Ogawa Y."/>
            <person name="Stamenkovic-Radak M."/>
            <person name="Jelic M."/>
            <person name="Veselinovic M.S."/>
            <person name="Tanaskovic M."/>
            <person name="Eric P."/>
            <person name="Gao J.J."/>
            <person name="Katoh T.K."/>
            <person name="Toda M.J."/>
            <person name="Watabe H."/>
            <person name="Watada M."/>
            <person name="Davis J.S."/>
            <person name="Moyle L.C."/>
            <person name="Manoli G."/>
            <person name="Bertolini E."/>
            <person name="Kostal V."/>
            <person name="Hawley R.S."/>
            <person name="Takahashi A."/>
            <person name="Jones C.D."/>
            <person name="Price D.K."/>
            <person name="Whiteman N."/>
            <person name="Kopp A."/>
            <person name="Matute D.R."/>
            <person name="Petrov D.A."/>
        </authorList>
    </citation>
    <scope>NUCLEOTIDE SEQUENCE [LARGE SCALE GENOMIC DNA]</scope>
</reference>
<dbReference type="SUPFAM" id="SSF69318">
    <property type="entry name" value="Integrin alpha N-terminal domain"/>
    <property type="match status" value="1"/>
</dbReference>
<keyword evidence="5" id="KW-0677">Repeat</keyword>
<feature type="repeat" description="FG-GAP" evidence="12">
    <location>
        <begin position="98"/>
        <end position="159"/>
    </location>
</feature>
<evidence type="ECO:0000313" key="17">
    <source>
        <dbReference type="Proteomes" id="UP001652680"/>
    </source>
</evidence>
<keyword evidence="11" id="KW-0325">Glycoprotein</keyword>
<evidence type="ECO:0000256" key="1">
    <source>
        <dbReference type="ARBA" id="ARBA00004479"/>
    </source>
</evidence>
<evidence type="ECO:0000256" key="11">
    <source>
        <dbReference type="ARBA" id="ARBA00023180"/>
    </source>
</evidence>
<feature type="transmembrane region" description="Helical" evidence="13">
    <location>
        <begin position="956"/>
        <end position="978"/>
    </location>
</feature>
<name>A0ABM5HBL6_DRORH</name>
<feature type="region of interest" description="Disordered" evidence="14">
    <location>
        <begin position="1004"/>
        <end position="1023"/>
    </location>
</feature>
<dbReference type="EnsemblMetazoa" id="XM_017122199.2">
    <property type="protein sequence ID" value="XP_016977688.2"/>
    <property type="gene ID" value="LOC108043476"/>
</dbReference>
<evidence type="ECO:0000256" key="8">
    <source>
        <dbReference type="ARBA" id="ARBA00023037"/>
    </source>
</evidence>
<keyword evidence="8 13" id="KW-0401">Integrin</keyword>
<feature type="repeat" description="FG-GAP" evidence="12">
    <location>
        <begin position="410"/>
        <end position="472"/>
    </location>
</feature>
<evidence type="ECO:0000256" key="6">
    <source>
        <dbReference type="ARBA" id="ARBA00022889"/>
    </source>
</evidence>
<dbReference type="PRINTS" id="PR01185">
    <property type="entry name" value="INTEGRINA"/>
</dbReference>
<dbReference type="SUPFAM" id="SSF69179">
    <property type="entry name" value="Integrin domains"/>
    <property type="match status" value="2"/>
</dbReference>
<feature type="repeat" description="FG-GAP" evidence="12">
    <location>
        <begin position="348"/>
        <end position="403"/>
    </location>
</feature>
<evidence type="ECO:0000256" key="14">
    <source>
        <dbReference type="SAM" id="MobiDB-lite"/>
    </source>
</evidence>
<keyword evidence="4" id="KW-0732">Signal</keyword>
<reference evidence="16" key="2">
    <citation type="submission" date="2025-05" db="UniProtKB">
        <authorList>
            <consortium name="EnsemblMetazoa"/>
        </authorList>
    </citation>
    <scope>IDENTIFICATION</scope>
</reference>
<dbReference type="Pfam" id="PF01839">
    <property type="entry name" value="FG-GAP"/>
    <property type="match status" value="2"/>
</dbReference>
<dbReference type="GeneID" id="108043476"/>
<dbReference type="Gene3D" id="2.60.40.1460">
    <property type="entry name" value="Integrin domains. Chain A, domain 2"/>
    <property type="match status" value="1"/>
</dbReference>
<dbReference type="Gene3D" id="2.60.40.1510">
    <property type="entry name" value="ntegrin, alpha v. Chain A, domain 3"/>
    <property type="match status" value="1"/>
</dbReference>
<dbReference type="InterPro" id="IPR013519">
    <property type="entry name" value="Int_alpha_beta-p"/>
</dbReference>
<dbReference type="PANTHER" id="PTHR23220">
    <property type="entry name" value="INTEGRIN ALPHA"/>
    <property type="match status" value="1"/>
</dbReference>
<dbReference type="PROSITE" id="PS51470">
    <property type="entry name" value="FG_GAP"/>
    <property type="match status" value="5"/>
</dbReference>
<evidence type="ECO:0000256" key="3">
    <source>
        <dbReference type="ARBA" id="ARBA00022692"/>
    </source>
</evidence>
<evidence type="ECO:0000313" key="16">
    <source>
        <dbReference type="EnsemblMetazoa" id="XP_016977688.2"/>
    </source>
</evidence>
<comment type="subcellular location">
    <subcellularLocation>
        <location evidence="1 13">Membrane</location>
        <topology evidence="1 13">Single-pass type I membrane protein</topology>
    </subcellularLocation>
</comment>
<proteinExistence type="inferred from homology"/>
<evidence type="ECO:0000259" key="15">
    <source>
        <dbReference type="Pfam" id="PF20805"/>
    </source>
</evidence>
<dbReference type="InterPro" id="IPR048285">
    <property type="entry name" value="Integrin_alpha_Ig-like_2"/>
</dbReference>
<accession>A0ABM5HBL6</accession>
<evidence type="ECO:0000256" key="2">
    <source>
        <dbReference type="ARBA" id="ARBA00008054"/>
    </source>
</evidence>
<dbReference type="Gene3D" id="1.20.5.930">
    <property type="entry name" value="Bicelle-embedded integrin alpha(iib) transmembrane segment"/>
    <property type="match status" value="1"/>
</dbReference>
<evidence type="ECO:0000256" key="5">
    <source>
        <dbReference type="ARBA" id="ARBA00022737"/>
    </source>
</evidence>
<keyword evidence="7 13" id="KW-1133">Transmembrane helix</keyword>
<keyword evidence="17" id="KW-1185">Reference proteome</keyword>
<evidence type="ECO:0000256" key="10">
    <source>
        <dbReference type="ARBA" id="ARBA00023170"/>
    </source>
</evidence>
<dbReference type="Pfam" id="PF20805">
    <property type="entry name" value="Integrin_A_Ig_2"/>
    <property type="match status" value="1"/>
</dbReference>
<feature type="compositionally biased region" description="Polar residues" evidence="14">
    <location>
        <begin position="1010"/>
        <end position="1023"/>
    </location>
</feature>
<evidence type="ECO:0000256" key="9">
    <source>
        <dbReference type="ARBA" id="ARBA00023136"/>
    </source>
</evidence>
<dbReference type="Gene3D" id="2.130.10.130">
    <property type="entry name" value="Integrin alpha, N-terminal"/>
    <property type="match status" value="1"/>
</dbReference>
<dbReference type="PANTHER" id="PTHR23220:SF83">
    <property type="entry name" value="INTEGRIN ALPHA-PS3-RELATED"/>
    <property type="match status" value="1"/>
</dbReference>
<dbReference type="InterPro" id="IPR000413">
    <property type="entry name" value="Integrin_alpha"/>
</dbReference>
<evidence type="ECO:0000256" key="13">
    <source>
        <dbReference type="RuleBase" id="RU003762"/>
    </source>
</evidence>
<dbReference type="InterPro" id="IPR028994">
    <property type="entry name" value="Integrin_alpha_N"/>
</dbReference>
<protein>
    <recommendedName>
        <fullName evidence="15">Integrin alpha second immunoglobulin-like domain-containing protein</fullName>
    </recommendedName>
</protein>
<dbReference type="InterPro" id="IPR013517">
    <property type="entry name" value="FG-GAP"/>
</dbReference>
<evidence type="ECO:0000256" key="12">
    <source>
        <dbReference type="PROSITE-ProRule" id="PRU00803"/>
    </source>
</evidence>
<keyword evidence="10 13" id="KW-0675">Receptor</keyword>
<feature type="domain" description="Integrin alpha second immunoglobulin-like" evidence="15">
    <location>
        <begin position="598"/>
        <end position="719"/>
    </location>
</feature>
<keyword evidence="9 13" id="KW-0472">Membrane</keyword>
<dbReference type="InterPro" id="IPR018184">
    <property type="entry name" value="Integrin_alpha_C_CS"/>
</dbReference>
<dbReference type="RefSeq" id="XP_016977688.2">
    <property type="nucleotide sequence ID" value="XM_017122199.2"/>
</dbReference>
<dbReference type="SMART" id="SM00191">
    <property type="entry name" value="Int_alpha"/>
    <property type="match status" value="6"/>
</dbReference>
<evidence type="ECO:0000256" key="7">
    <source>
        <dbReference type="ARBA" id="ARBA00022989"/>
    </source>
</evidence>
<feature type="repeat" description="FG-GAP" evidence="12">
    <location>
        <begin position="24"/>
        <end position="84"/>
    </location>
</feature>
<keyword evidence="3 13" id="KW-0812">Transmembrane</keyword>
<evidence type="ECO:0000256" key="4">
    <source>
        <dbReference type="ARBA" id="ARBA00022729"/>
    </source>
</evidence>
<dbReference type="PROSITE" id="PS00242">
    <property type="entry name" value="INTEGRIN_ALPHA"/>
    <property type="match status" value="1"/>
</dbReference>
<dbReference type="InterPro" id="IPR032695">
    <property type="entry name" value="Integrin_dom_sf"/>
</dbReference>
<feature type="repeat" description="FG-GAP" evidence="12">
    <location>
        <begin position="286"/>
        <end position="347"/>
    </location>
</feature>